<evidence type="ECO:0000259" key="2">
    <source>
        <dbReference type="PROSITE" id="PS51457"/>
    </source>
</evidence>
<sequence>MNSAEITDDDEVEIPRKDIVKVETENEDEALDFSVTSRSSEEHSLDGAVACLQESNKRKQTSLGCDGSGSQQDVLPSVKKRRFAQEGPHSNLKNRDTGSPTQVNTEQPNENKNPNTARLCEEEPFSDISTPSYKKPLYGISHKITEEKNPPGTEQFASYDLFEKISPSSPSHLQTLNDQRTRDSAATIAVTAATTDSDPNLYSLIPKMFYTLNTLSSSVTQLHSKVDLLSLEVSRIKKQVSPAESVAEFKPPPEYRLTSAELKQMMDQSTSGGDLACRLLVQLFPELFNDDEFNRNCSACGFLNRRKLDSLHLQLIRNYVEVCYPSVKNTAVWHVECLPQVNDFFHRFWAKREMENSQQNVQSSSFYETEQVESSHFIEDKEQERISDCSGACNKKQLDPIGLRLIHHYVEAVYPVEKKEEVWRYECIPSIDERCQRSNRKKCDVLKAAKKARK</sequence>
<organism evidence="3 4">
    <name type="scientific">Apteryx mantelli</name>
    <name type="common">North Island brown kiwi</name>
    <dbReference type="NCBI Taxonomy" id="2696672"/>
    <lineage>
        <taxon>Eukaryota</taxon>
        <taxon>Metazoa</taxon>
        <taxon>Chordata</taxon>
        <taxon>Craniata</taxon>
        <taxon>Vertebrata</taxon>
        <taxon>Euteleostomi</taxon>
        <taxon>Archelosauria</taxon>
        <taxon>Archosauria</taxon>
        <taxon>Dinosauria</taxon>
        <taxon>Saurischia</taxon>
        <taxon>Theropoda</taxon>
        <taxon>Coelurosauria</taxon>
        <taxon>Aves</taxon>
        <taxon>Palaeognathae</taxon>
        <taxon>Apterygiformes</taxon>
        <taxon>Apterygidae</taxon>
        <taxon>Apteryx</taxon>
    </lineage>
</organism>
<dbReference type="SMART" id="SM01025">
    <property type="entry name" value="BEN"/>
    <property type="match status" value="2"/>
</dbReference>
<dbReference type="Pfam" id="PF10523">
    <property type="entry name" value="BEN"/>
    <property type="match status" value="2"/>
</dbReference>
<dbReference type="InterPro" id="IPR033583">
    <property type="entry name" value="BEND3"/>
</dbReference>
<feature type="domain" description="BEN" evidence="2">
    <location>
        <begin position="251"/>
        <end position="442"/>
    </location>
</feature>
<accession>A0ABM4G955</accession>
<dbReference type="RefSeq" id="XP_067173676.1">
    <property type="nucleotide sequence ID" value="XM_067317575.1"/>
</dbReference>
<dbReference type="PROSITE" id="PS51457">
    <property type="entry name" value="BEN"/>
    <property type="match status" value="1"/>
</dbReference>
<dbReference type="Proteomes" id="UP001652627">
    <property type="component" value="Unplaced"/>
</dbReference>
<dbReference type="PANTHER" id="PTHR28665:SF1">
    <property type="entry name" value="BEN DOMAIN-CONTAINING PROTEIN 3"/>
    <property type="match status" value="1"/>
</dbReference>
<protein>
    <submittedName>
        <fullName evidence="4">BEN domain-containing protein 3-like</fullName>
    </submittedName>
</protein>
<feature type="compositionally biased region" description="Polar residues" evidence="1">
    <location>
        <begin position="97"/>
        <end position="116"/>
    </location>
</feature>
<feature type="region of interest" description="Disordered" evidence="1">
    <location>
        <begin position="1"/>
        <end position="132"/>
    </location>
</feature>
<feature type="compositionally biased region" description="Basic and acidic residues" evidence="1">
    <location>
        <begin position="13"/>
        <end position="24"/>
    </location>
</feature>
<dbReference type="GeneID" id="136996825"/>
<evidence type="ECO:0000313" key="4">
    <source>
        <dbReference type="RefSeq" id="XP_067173676.1"/>
    </source>
</evidence>
<reference evidence="4" key="1">
    <citation type="submission" date="2025-08" db="UniProtKB">
        <authorList>
            <consortium name="RefSeq"/>
        </authorList>
    </citation>
    <scope>IDENTIFICATION</scope>
    <source>
        <tissue evidence="4">Blood</tissue>
    </source>
</reference>
<name>A0ABM4G955_9AVES</name>
<proteinExistence type="predicted"/>
<feature type="compositionally biased region" description="Acidic residues" evidence="1">
    <location>
        <begin position="1"/>
        <end position="12"/>
    </location>
</feature>
<dbReference type="InterPro" id="IPR018379">
    <property type="entry name" value="BEN_domain"/>
</dbReference>
<gene>
    <name evidence="4" type="primary">LOC136996825</name>
</gene>
<dbReference type="PANTHER" id="PTHR28665">
    <property type="entry name" value="BEN DOMAIN-CONTAINING PROTEIN 3"/>
    <property type="match status" value="1"/>
</dbReference>
<evidence type="ECO:0000256" key="1">
    <source>
        <dbReference type="SAM" id="MobiDB-lite"/>
    </source>
</evidence>
<keyword evidence="3" id="KW-1185">Reference proteome</keyword>
<evidence type="ECO:0000313" key="3">
    <source>
        <dbReference type="Proteomes" id="UP001652627"/>
    </source>
</evidence>